<dbReference type="Gene3D" id="3.30.450.40">
    <property type="match status" value="1"/>
</dbReference>
<dbReference type="InterPro" id="IPR003018">
    <property type="entry name" value="GAF"/>
</dbReference>
<dbReference type="Gene3D" id="2.30.110.10">
    <property type="entry name" value="Electron Transport, Fmn-binding Protein, Chain A"/>
    <property type="match status" value="1"/>
</dbReference>
<accession>A0A849L6E6</accession>
<feature type="domain" description="GAF" evidence="1">
    <location>
        <begin position="159"/>
        <end position="323"/>
    </location>
</feature>
<evidence type="ECO:0000259" key="1">
    <source>
        <dbReference type="SMART" id="SM00065"/>
    </source>
</evidence>
<comment type="caution">
    <text evidence="2">The sequence shown here is derived from an EMBL/GenBank/DDBJ whole genome shotgun (WGS) entry which is preliminary data.</text>
</comment>
<protein>
    <submittedName>
        <fullName evidence="2">GAF domain-containing protein</fullName>
    </submittedName>
</protein>
<dbReference type="Pfam" id="PF01243">
    <property type="entry name" value="PNPOx_N"/>
    <property type="match status" value="1"/>
</dbReference>
<evidence type="ECO:0000313" key="3">
    <source>
        <dbReference type="Proteomes" id="UP000572377"/>
    </source>
</evidence>
<dbReference type="SUPFAM" id="SSF50475">
    <property type="entry name" value="FMN-binding split barrel"/>
    <property type="match status" value="1"/>
</dbReference>
<name>A0A849L6E6_9RHOB</name>
<dbReference type="Proteomes" id="UP000572377">
    <property type="component" value="Unassembled WGS sequence"/>
</dbReference>
<dbReference type="SUPFAM" id="SSF55781">
    <property type="entry name" value="GAF domain-like"/>
    <property type="match status" value="1"/>
</dbReference>
<dbReference type="InterPro" id="IPR011576">
    <property type="entry name" value="Pyridox_Oxase_N"/>
</dbReference>
<dbReference type="PANTHER" id="PTHR40660:SF1">
    <property type="entry name" value="5'-PHOSPHATE OXIDASE PUTATIVE DOMAIN-CONTAINING PROTEIN-RELATED"/>
    <property type="match status" value="1"/>
</dbReference>
<dbReference type="AlphaFoldDB" id="A0A849L6E6"/>
<evidence type="ECO:0000313" key="2">
    <source>
        <dbReference type="EMBL" id="NNU81671.1"/>
    </source>
</evidence>
<dbReference type="SMART" id="SM00065">
    <property type="entry name" value="GAF"/>
    <property type="match status" value="1"/>
</dbReference>
<dbReference type="PANTHER" id="PTHR40660">
    <property type="entry name" value="5'-PHOSPHATE OXIDASE PUTATIVE DOMAIN-CONTAINING PROTEIN-RELATED"/>
    <property type="match status" value="1"/>
</dbReference>
<proteinExistence type="predicted"/>
<dbReference type="EMBL" id="JABFBC010000002">
    <property type="protein sequence ID" value="NNU81671.1"/>
    <property type="molecule type" value="Genomic_DNA"/>
</dbReference>
<gene>
    <name evidence="2" type="ORF">HMH01_14620</name>
</gene>
<sequence length="450" mass="48801">MSDCLVAIRNCLEGFVPAILATCDADGLPNVSLISQVHFVDAERVALSYQFFNKTRRNILATRAASVAVVDPVTCAQYRLDLDYEETLTHGPVFEAMKARLAGIASHSGMAGVFQLLGSDIFRVRTIETIDGPALGAPPPRQDLLALRRVADRLAGKDDLEHLLDAALEAIAGEFGIAHALILMCEPRADRLYTVASRGYAAPGIGSEVAFGDGVIGVAAREGVPIRISNMAAEYDYGNAIRQSAQRSGHAWFAGAEIPFPGLAAPQSQLALPIACRGNVLGVLFVESREAMRFSFADEDALALVGAHLGALIAAMPRDEAPAQAGLDMQEIDATRVVPVRRHVADDSVFFGHDYIIKGVAGAILWRVLSEHVESGRQEFTNRELRLYLARRLPDHAENLEARLVLLRRRLEERGDGIRIERCGRGRFRLAADCRFELEEIGGAAVQSAN</sequence>
<dbReference type="InterPro" id="IPR012349">
    <property type="entry name" value="Split_barrel_FMN-bd"/>
</dbReference>
<dbReference type="InterPro" id="IPR029016">
    <property type="entry name" value="GAF-like_dom_sf"/>
</dbReference>
<dbReference type="RefSeq" id="WP_171326496.1">
    <property type="nucleotide sequence ID" value="NZ_JABFBC010000002.1"/>
</dbReference>
<keyword evidence="3" id="KW-1185">Reference proteome</keyword>
<organism evidence="2 3">
    <name type="scientific">Halovulum dunhuangense</name>
    <dbReference type="NCBI Taxonomy" id="1505036"/>
    <lineage>
        <taxon>Bacteria</taxon>
        <taxon>Pseudomonadati</taxon>
        <taxon>Pseudomonadota</taxon>
        <taxon>Alphaproteobacteria</taxon>
        <taxon>Rhodobacterales</taxon>
        <taxon>Paracoccaceae</taxon>
        <taxon>Halovulum</taxon>
    </lineage>
</organism>
<dbReference type="Pfam" id="PF13185">
    <property type="entry name" value="GAF_2"/>
    <property type="match status" value="1"/>
</dbReference>
<reference evidence="2 3" key="1">
    <citation type="submission" date="2020-05" db="EMBL/GenBank/DDBJ databases">
        <title>Gimesia benthica sp. nov., a novel planctomycete isolated from a deep-sea water sample of the Northwest Indian Ocean.</title>
        <authorList>
            <person name="Wang J."/>
            <person name="Ruan C."/>
            <person name="Song L."/>
            <person name="Zhu Y."/>
            <person name="Li A."/>
            <person name="Zheng X."/>
            <person name="Wang L."/>
            <person name="Lu Z."/>
            <person name="Huang Y."/>
            <person name="Du W."/>
            <person name="Zhou Y."/>
            <person name="Huang L."/>
            <person name="Dai X."/>
        </authorList>
    </citation>
    <scope>NUCLEOTIDE SEQUENCE [LARGE SCALE GENOMIC DNA]</scope>
    <source>
        <strain evidence="2 3">YYQ-30</strain>
    </source>
</reference>